<evidence type="ECO:0000256" key="2">
    <source>
        <dbReference type="ARBA" id="ARBA00023015"/>
    </source>
</evidence>
<evidence type="ECO:0000256" key="6">
    <source>
        <dbReference type="PROSITE-ProRule" id="PRU00169"/>
    </source>
</evidence>
<keyword evidence="3 9" id="KW-0238">DNA-binding</keyword>
<keyword evidence="4" id="KW-0804">Transcription</keyword>
<comment type="caution">
    <text evidence="9">The sequence shown here is derived from an EMBL/GenBank/DDBJ whole genome shotgun (WGS) entry which is preliminary data.</text>
</comment>
<proteinExistence type="predicted"/>
<sequence length="253" mass="29686">MFRLLIVDDEPEIVDSLENLIKEKCKYHVKIDKAYMPKEAIRLAYKQRVDVILSDMRMPGLTGIEMVKEITSREENKNAKVIFLTGYSDFDCLYDIAKSGQAKFILKNEEDEVIIEFIEKVLDEMPAERLIDSIEQTENTLRIIEACKQYIEENIDKDLSLQTIAERVNMNPSYLSRLFKKECGENLSHYIQQIKIKKAKELIEKGKLKMTDISVKLGFYSPTYFTTYFKRVTGYTPQHYRDACIDKNIYKKE</sequence>
<dbReference type="SMART" id="SM00342">
    <property type="entry name" value="HTH_ARAC"/>
    <property type="match status" value="1"/>
</dbReference>
<dbReference type="InterPro" id="IPR011006">
    <property type="entry name" value="CheY-like_superfamily"/>
</dbReference>
<accession>A0AA42DMX2</accession>
<feature type="domain" description="Response regulatory" evidence="8">
    <location>
        <begin position="3"/>
        <end position="122"/>
    </location>
</feature>
<dbReference type="SUPFAM" id="SSF52172">
    <property type="entry name" value="CheY-like"/>
    <property type="match status" value="1"/>
</dbReference>
<evidence type="ECO:0000256" key="4">
    <source>
        <dbReference type="ARBA" id="ARBA00023163"/>
    </source>
</evidence>
<evidence type="ECO:0000256" key="3">
    <source>
        <dbReference type="ARBA" id="ARBA00023125"/>
    </source>
</evidence>
<dbReference type="SMART" id="SM00448">
    <property type="entry name" value="REC"/>
    <property type="match status" value="1"/>
</dbReference>
<keyword evidence="6" id="KW-0597">Phosphoprotein</keyword>
<organism evidence="9 10">
    <name type="scientific">Holtiella tumoricola</name>
    <dbReference type="NCBI Taxonomy" id="3018743"/>
    <lineage>
        <taxon>Bacteria</taxon>
        <taxon>Bacillati</taxon>
        <taxon>Bacillota</taxon>
        <taxon>Clostridia</taxon>
        <taxon>Lachnospirales</taxon>
        <taxon>Cellulosilyticaceae</taxon>
        <taxon>Holtiella</taxon>
    </lineage>
</organism>
<dbReference type="Proteomes" id="UP001169242">
    <property type="component" value="Unassembled WGS sequence"/>
</dbReference>
<evidence type="ECO:0000256" key="1">
    <source>
        <dbReference type="ARBA" id="ARBA00018672"/>
    </source>
</evidence>
<dbReference type="Pfam" id="PF12833">
    <property type="entry name" value="HTH_18"/>
    <property type="match status" value="1"/>
</dbReference>
<evidence type="ECO:0000313" key="10">
    <source>
        <dbReference type="Proteomes" id="UP001169242"/>
    </source>
</evidence>
<dbReference type="PROSITE" id="PS01124">
    <property type="entry name" value="HTH_ARAC_FAMILY_2"/>
    <property type="match status" value="1"/>
</dbReference>
<dbReference type="Gene3D" id="1.10.10.60">
    <property type="entry name" value="Homeodomain-like"/>
    <property type="match status" value="2"/>
</dbReference>
<feature type="domain" description="HTH araC/xylS-type" evidence="7">
    <location>
        <begin position="145"/>
        <end position="243"/>
    </location>
</feature>
<evidence type="ECO:0000259" key="8">
    <source>
        <dbReference type="PROSITE" id="PS50110"/>
    </source>
</evidence>
<keyword evidence="2" id="KW-0805">Transcription regulation</keyword>
<evidence type="ECO:0000256" key="5">
    <source>
        <dbReference type="ARBA" id="ARBA00024867"/>
    </source>
</evidence>
<protein>
    <recommendedName>
        <fullName evidence="1">Stage 0 sporulation protein A homolog</fullName>
    </recommendedName>
</protein>
<comment type="function">
    <text evidence="5">May play the central regulatory role in sporulation. It may be an element of the effector pathway responsible for the activation of sporulation genes in response to nutritional stress. Spo0A may act in concert with spo0H (a sigma factor) to control the expression of some genes that are critical to the sporulation process.</text>
</comment>
<dbReference type="InterPro" id="IPR020449">
    <property type="entry name" value="Tscrpt_reg_AraC-type_HTH"/>
</dbReference>
<dbReference type="SUPFAM" id="SSF46689">
    <property type="entry name" value="Homeodomain-like"/>
    <property type="match status" value="2"/>
</dbReference>
<dbReference type="PRINTS" id="PR00032">
    <property type="entry name" value="HTHARAC"/>
</dbReference>
<evidence type="ECO:0000259" key="7">
    <source>
        <dbReference type="PROSITE" id="PS01124"/>
    </source>
</evidence>
<dbReference type="Gene3D" id="3.40.50.2300">
    <property type="match status" value="1"/>
</dbReference>
<dbReference type="InterPro" id="IPR018062">
    <property type="entry name" value="HTH_AraC-typ_CS"/>
</dbReference>
<dbReference type="AlphaFoldDB" id="A0AA42DMX2"/>
<dbReference type="PANTHER" id="PTHR43280:SF2">
    <property type="entry name" value="HTH-TYPE TRANSCRIPTIONAL REGULATOR EXSA"/>
    <property type="match status" value="1"/>
</dbReference>
<dbReference type="InterPro" id="IPR018060">
    <property type="entry name" value="HTH_AraC"/>
</dbReference>
<dbReference type="GO" id="GO:0000160">
    <property type="term" value="P:phosphorelay signal transduction system"/>
    <property type="evidence" value="ECO:0007669"/>
    <property type="project" value="InterPro"/>
</dbReference>
<reference evidence="9" key="1">
    <citation type="journal article" date="2023" name="Int. J. Syst. Evol. Microbiol.">
        <title>&lt;i&gt;Holtiella tumoricola&lt;/i&gt; gen. nov. sp. nov., isolated from a human clinical sample.</title>
        <authorList>
            <person name="Allen-Vercoe E."/>
            <person name="Daigneault M.C."/>
            <person name="Vancuren S.J."/>
            <person name="Cochrane K."/>
            <person name="O'Neal L.L."/>
            <person name="Sankaranarayanan K."/>
            <person name="Lawson P.A."/>
        </authorList>
    </citation>
    <scope>NUCLEOTIDE SEQUENCE</scope>
    <source>
        <strain evidence="9">CC70A</strain>
    </source>
</reference>
<dbReference type="GO" id="GO:0043565">
    <property type="term" value="F:sequence-specific DNA binding"/>
    <property type="evidence" value="ECO:0007669"/>
    <property type="project" value="InterPro"/>
</dbReference>
<name>A0AA42DMX2_9FIRM</name>
<dbReference type="EMBL" id="JAQIFT010000043">
    <property type="protein sequence ID" value="MDA3731918.1"/>
    <property type="molecule type" value="Genomic_DNA"/>
</dbReference>
<dbReference type="Pfam" id="PF00072">
    <property type="entry name" value="Response_reg"/>
    <property type="match status" value="1"/>
</dbReference>
<evidence type="ECO:0000313" key="9">
    <source>
        <dbReference type="EMBL" id="MDA3731918.1"/>
    </source>
</evidence>
<dbReference type="InterPro" id="IPR001789">
    <property type="entry name" value="Sig_transdc_resp-reg_receiver"/>
</dbReference>
<feature type="modified residue" description="4-aspartylphosphate" evidence="6">
    <location>
        <position position="55"/>
    </location>
</feature>
<dbReference type="PANTHER" id="PTHR43280">
    <property type="entry name" value="ARAC-FAMILY TRANSCRIPTIONAL REGULATOR"/>
    <property type="match status" value="1"/>
</dbReference>
<dbReference type="PROSITE" id="PS00041">
    <property type="entry name" value="HTH_ARAC_FAMILY_1"/>
    <property type="match status" value="1"/>
</dbReference>
<keyword evidence="10" id="KW-1185">Reference proteome</keyword>
<dbReference type="GO" id="GO:0003700">
    <property type="term" value="F:DNA-binding transcription factor activity"/>
    <property type="evidence" value="ECO:0007669"/>
    <property type="project" value="InterPro"/>
</dbReference>
<gene>
    <name evidence="9" type="ORF">PBV87_10550</name>
</gene>
<dbReference type="PROSITE" id="PS50110">
    <property type="entry name" value="RESPONSE_REGULATORY"/>
    <property type="match status" value="1"/>
</dbReference>
<dbReference type="InterPro" id="IPR009057">
    <property type="entry name" value="Homeodomain-like_sf"/>
</dbReference>
<dbReference type="RefSeq" id="WP_053984562.1">
    <property type="nucleotide sequence ID" value="NZ_JAQIFT010000043.1"/>
</dbReference>